<evidence type="ECO:0000313" key="2">
    <source>
        <dbReference type="EMBL" id="CAD7236929.1"/>
    </source>
</evidence>
<gene>
    <name evidence="2" type="ORF">CTOB1V02_LOCUS14744</name>
</gene>
<feature type="region of interest" description="Disordered" evidence="1">
    <location>
        <begin position="174"/>
        <end position="202"/>
    </location>
</feature>
<proteinExistence type="predicted"/>
<feature type="non-terminal residue" evidence="2">
    <location>
        <position position="1"/>
    </location>
</feature>
<dbReference type="OrthoDB" id="9979394at2759"/>
<organism evidence="2">
    <name type="scientific">Cyprideis torosa</name>
    <dbReference type="NCBI Taxonomy" id="163714"/>
    <lineage>
        <taxon>Eukaryota</taxon>
        <taxon>Metazoa</taxon>
        <taxon>Ecdysozoa</taxon>
        <taxon>Arthropoda</taxon>
        <taxon>Crustacea</taxon>
        <taxon>Oligostraca</taxon>
        <taxon>Ostracoda</taxon>
        <taxon>Podocopa</taxon>
        <taxon>Podocopida</taxon>
        <taxon>Cytherocopina</taxon>
        <taxon>Cytheroidea</taxon>
        <taxon>Cytherideidae</taxon>
        <taxon>Cyprideis</taxon>
    </lineage>
</organism>
<dbReference type="AlphaFoldDB" id="A0A7R8WXB5"/>
<feature type="non-terminal residue" evidence="2">
    <location>
        <position position="202"/>
    </location>
</feature>
<feature type="compositionally biased region" description="Acidic residues" evidence="1">
    <location>
        <begin position="174"/>
        <end position="184"/>
    </location>
</feature>
<accession>A0A7R8WXB5</accession>
<sequence length="202" mass="22788">VDNPECDRWREVFLFGTTDLLIRAMGDGTLSITAGKNQLPFQEFVSFGRELKRRILTFDHPLVASAFKAQRLRVTPLSTPSGQQRVVSSTEQQAEVVTQEEAEGEDLPLMEEAVLEEGTGGKHRNVTIDSEQFELRPFTLTLLRDRIRFYLFFFFSTEMTTCVRYPIKLEFDESDVDDEEDDASEPIPQGVVSQGGEEGDGG</sequence>
<name>A0A7R8WXB5_9CRUS</name>
<reference evidence="2" key="1">
    <citation type="submission" date="2020-11" db="EMBL/GenBank/DDBJ databases">
        <authorList>
            <person name="Tran Van P."/>
        </authorList>
    </citation>
    <scope>NUCLEOTIDE SEQUENCE</scope>
</reference>
<evidence type="ECO:0000256" key="1">
    <source>
        <dbReference type="SAM" id="MobiDB-lite"/>
    </source>
</evidence>
<dbReference type="EMBL" id="OB683205">
    <property type="protein sequence ID" value="CAD7236929.1"/>
    <property type="molecule type" value="Genomic_DNA"/>
</dbReference>
<protein>
    <submittedName>
        <fullName evidence="2">Uncharacterized protein</fullName>
    </submittedName>
</protein>